<evidence type="ECO:0000313" key="6">
    <source>
        <dbReference type="EMBL" id="VAW19757.1"/>
    </source>
</evidence>
<keyword evidence="3" id="KW-0804">Transcription</keyword>
<dbReference type="CDD" id="cd05013">
    <property type="entry name" value="SIS_RpiR"/>
    <property type="match status" value="1"/>
</dbReference>
<dbReference type="GO" id="GO:0003700">
    <property type="term" value="F:DNA-binding transcription factor activity"/>
    <property type="evidence" value="ECO:0007669"/>
    <property type="project" value="InterPro"/>
</dbReference>
<sequence>MNSVKRKERNRMTKPDTPNSMEEFQARLVQITPALPKRLRQCADYVAINTDRIAVSTVAELSSAAGVQPSAFMRFCHLMGFSGYSQMQRMFRENYAQRWPDYATRLENLRANGGETPAALLAEFIDAGRSSLENLASSIDAATLDMAATSLARAPMIHIIGLRRAFPVATYLAYSFEKMNVPAMLHDKVGNLDHRHAIKPDDALIAITFAPYTKETLDLATFASAQKSPLIAITDALNSPLHNLGAMILTVHEVDVGAFRSLSAPLSLAITLAVAVGSQRN</sequence>
<dbReference type="InterPro" id="IPR047640">
    <property type="entry name" value="RpiR-like"/>
</dbReference>
<dbReference type="PROSITE" id="PS51464">
    <property type="entry name" value="SIS"/>
    <property type="match status" value="1"/>
</dbReference>
<dbReference type="InterPro" id="IPR046348">
    <property type="entry name" value="SIS_dom_sf"/>
</dbReference>
<evidence type="ECO:0000256" key="1">
    <source>
        <dbReference type="ARBA" id="ARBA00023015"/>
    </source>
</evidence>
<dbReference type="InterPro" id="IPR001347">
    <property type="entry name" value="SIS_dom"/>
</dbReference>
<feature type="domain" description="SIS" evidence="5">
    <location>
        <begin position="147"/>
        <end position="281"/>
    </location>
</feature>
<protein>
    <submittedName>
        <fullName evidence="6">Predicted transcriptional regulator of the myo-inositol catabolic operon</fullName>
    </submittedName>
</protein>
<dbReference type="PANTHER" id="PTHR30514">
    <property type="entry name" value="GLUCOKINASE"/>
    <property type="match status" value="1"/>
</dbReference>
<keyword evidence="2" id="KW-0238">DNA-binding</keyword>
<dbReference type="Gene3D" id="1.10.10.10">
    <property type="entry name" value="Winged helix-like DNA-binding domain superfamily/Winged helix DNA-binding domain"/>
    <property type="match status" value="1"/>
</dbReference>
<dbReference type="PROSITE" id="PS51071">
    <property type="entry name" value="HTH_RPIR"/>
    <property type="match status" value="1"/>
</dbReference>
<proteinExistence type="predicted"/>
<dbReference type="GO" id="GO:0097367">
    <property type="term" value="F:carbohydrate derivative binding"/>
    <property type="evidence" value="ECO:0007669"/>
    <property type="project" value="InterPro"/>
</dbReference>
<dbReference type="SUPFAM" id="SSF46689">
    <property type="entry name" value="Homeodomain-like"/>
    <property type="match status" value="1"/>
</dbReference>
<dbReference type="InterPro" id="IPR035472">
    <property type="entry name" value="RpiR-like_SIS"/>
</dbReference>
<dbReference type="PANTHER" id="PTHR30514:SF18">
    <property type="entry name" value="RPIR-FAMILY TRANSCRIPTIONAL REGULATOR"/>
    <property type="match status" value="1"/>
</dbReference>
<dbReference type="GO" id="GO:0003677">
    <property type="term" value="F:DNA binding"/>
    <property type="evidence" value="ECO:0007669"/>
    <property type="project" value="UniProtKB-KW"/>
</dbReference>
<accession>A0A3B0U280</accession>
<reference evidence="6" key="1">
    <citation type="submission" date="2018-06" db="EMBL/GenBank/DDBJ databases">
        <authorList>
            <person name="Zhirakovskaya E."/>
        </authorList>
    </citation>
    <scope>NUCLEOTIDE SEQUENCE</scope>
</reference>
<organism evidence="6">
    <name type="scientific">hydrothermal vent metagenome</name>
    <dbReference type="NCBI Taxonomy" id="652676"/>
    <lineage>
        <taxon>unclassified sequences</taxon>
        <taxon>metagenomes</taxon>
        <taxon>ecological metagenomes</taxon>
    </lineage>
</organism>
<dbReference type="Pfam" id="PF01380">
    <property type="entry name" value="SIS"/>
    <property type="match status" value="1"/>
</dbReference>
<dbReference type="Pfam" id="PF01418">
    <property type="entry name" value="HTH_6"/>
    <property type="match status" value="1"/>
</dbReference>
<name>A0A3B0U280_9ZZZZ</name>
<dbReference type="InterPro" id="IPR009057">
    <property type="entry name" value="Homeodomain-like_sf"/>
</dbReference>
<dbReference type="GO" id="GO:1901135">
    <property type="term" value="P:carbohydrate derivative metabolic process"/>
    <property type="evidence" value="ECO:0007669"/>
    <property type="project" value="InterPro"/>
</dbReference>
<evidence type="ECO:0000259" key="5">
    <source>
        <dbReference type="PROSITE" id="PS51464"/>
    </source>
</evidence>
<feature type="domain" description="HTH rpiR-type" evidence="4">
    <location>
        <begin position="22"/>
        <end position="98"/>
    </location>
</feature>
<evidence type="ECO:0000256" key="3">
    <source>
        <dbReference type="ARBA" id="ARBA00023163"/>
    </source>
</evidence>
<evidence type="ECO:0000259" key="4">
    <source>
        <dbReference type="PROSITE" id="PS51071"/>
    </source>
</evidence>
<dbReference type="AlphaFoldDB" id="A0A3B0U280"/>
<dbReference type="Gene3D" id="3.40.50.10490">
    <property type="entry name" value="Glucose-6-phosphate isomerase like protein, domain 1"/>
    <property type="match status" value="1"/>
</dbReference>
<gene>
    <name evidence="6" type="ORF">MNBD_ALPHA12-1830</name>
</gene>
<dbReference type="SUPFAM" id="SSF53697">
    <property type="entry name" value="SIS domain"/>
    <property type="match status" value="1"/>
</dbReference>
<evidence type="ECO:0000256" key="2">
    <source>
        <dbReference type="ARBA" id="ARBA00023125"/>
    </source>
</evidence>
<keyword evidence="1" id="KW-0805">Transcription regulation</keyword>
<dbReference type="InterPro" id="IPR000281">
    <property type="entry name" value="HTH_RpiR"/>
</dbReference>
<dbReference type="InterPro" id="IPR036388">
    <property type="entry name" value="WH-like_DNA-bd_sf"/>
</dbReference>
<dbReference type="EMBL" id="UOEO01000118">
    <property type="protein sequence ID" value="VAW19757.1"/>
    <property type="molecule type" value="Genomic_DNA"/>
</dbReference>